<feature type="domain" description="Thiol:disulfide interchange protein DsbD N-terminal" evidence="2">
    <location>
        <begin position="36"/>
        <end position="148"/>
    </location>
</feature>
<dbReference type="EMBL" id="AP028679">
    <property type="protein sequence ID" value="BEQ16161.1"/>
    <property type="molecule type" value="Genomic_DNA"/>
</dbReference>
<dbReference type="InterPro" id="IPR036929">
    <property type="entry name" value="DsbDN_sf"/>
</dbReference>
<reference evidence="4" key="1">
    <citation type="journal article" date="2023" name="Arch. Microbiol.">
        <title>Desulfoferula mesophilus gen. nov. sp. nov., a mesophilic sulfate-reducing bacterium isolated from a brackish lake sediment.</title>
        <authorList>
            <person name="Watanabe T."/>
            <person name="Yabe T."/>
            <person name="Tsuji J.M."/>
            <person name="Fukui M."/>
        </authorList>
    </citation>
    <scope>NUCLEOTIDE SEQUENCE [LARGE SCALE GENOMIC DNA]</scope>
    <source>
        <strain evidence="4">12FAK</strain>
    </source>
</reference>
<name>A0AAU9EZW7_9BACT</name>
<feature type="signal peptide" evidence="1">
    <location>
        <begin position="1"/>
        <end position="22"/>
    </location>
</feature>
<evidence type="ECO:0000256" key="1">
    <source>
        <dbReference type="SAM" id="SignalP"/>
    </source>
</evidence>
<organism evidence="3 4">
    <name type="scientific">Desulfoferula mesophila</name>
    <dbReference type="NCBI Taxonomy" id="3058419"/>
    <lineage>
        <taxon>Bacteria</taxon>
        <taxon>Pseudomonadati</taxon>
        <taxon>Thermodesulfobacteriota</taxon>
        <taxon>Desulfarculia</taxon>
        <taxon>Desulfarculales</taxon>
        <taxon>Desulfarculaceae</taxon>
        <taxon>Desulfoferula</taxon>
    </lineage>
</organism>
<dbReference type="InterPro" id="IPR028250">
    <property type="entry name" value="DsbDN"/>
</dbReference>
<keyword evidence="1" id="KW-0732">Signal</keyword>
<accession>A0AAU9EZW7</accession>
<sequence>MRWLCVSLVCLALLAVAPNLQAADGPIVALQAKPQTVSAVPGGSLQLELVLTIAPKFHINGPSAGDAGLIPTEIALSAPKGLSFAAPVYPKAKEVRVQFADKPVEMYGGQVAVRLSGQVAKGMKPGVYPVTARVSYQACDDMVCHMPGAAELSFQVKVAPKP</sequence>
<proteinExistence type="predicted"/>
<dbReference type="Proteomes" id="UP001366166">
    <property type="component" value="Chromosome"/>
</dbReference>
<protein>
    <recommendedName>
        <fullName evidence="2">Thiol:disulfide interchange protein DsbD N-terminal domain-containing protein</fullName>
    </recommendedName>
</protein>
<dbReference type="KEGG" id="dmp:FAK_32270"/>
<evidence type="ECO:0000313" key="4">
    <source>
        <dbReference type="Proteomes" id="UP001366166"/>
    </source>
</evidence>
<dbReference type="AlphaFoldDB" id="A0AAU9EZW7"/>
<evidence type="ECO:0000259" key="2">
    <source>
        <dbReference type="Pfam" id="PF11412"/>
    </source>
</evidence>
<gene>
    <name evidence="3" type="ORF">FAK_32270</name>
</gene>
<dbReference type="Pfam" id="PF11412">
    <property type="entry name" value="DsbD_N"/>
    <property type="match status" value="1"/>
</dbReference>
<keyword evidence="4" id="KW-1185">Reference proteome</keyword>
<feature type="chain" id="PRO_5043369959" description="Thiol:disulfide interchange protein DsbD N-terminal domain-containing protein" evidence="1">
    <location>
        <begin position="23"/>
        <end position="162"/>
    </location>
</feature>
<evidence type="ECO:0000313" key="3">
    <source>
        <dbReference type="EMBL" id="BEQ16161.1"/>
    </source>
</evidence>
<dbReference type="Gene3D" id="2.60.40.1250">
    <property type="entry name" value="Thiol:disulfide interchange protein DsbD, N-terminal domain"/>
    <property type="match status" value="1"/>
</dbReference>
<dbReference type="RefSeq" id="WP_338601616.1">
    <property type="nucleotide sequence ID" value="NZ_AP028679.1"/>
</dbReference>